<evidence type="ECO:0000259" key="3">
    <source>
        <dbReference type="PROSITE" id="PS51186"/>
    </source>
</evidence>
<dbReference type="AlphaFoldDB" id="A0A6J5YFF8"/>
<dbReference type="Gene3D" id="3.40.630.30">
    <property type="match status" value="1"/>
</dbReference>
<protein>
    <submittedName>
        <fullName evidence="4">Unannotated protein</fullName>
    </submittedName>
</protein>
<evidence type="ECO:0000313" key="6">
    <source>
        <dbReference type="EMBL" id="CAB4699764.1"/>
    </source>
</evidence>
<dbReference type="InterPro" id="IPR050276">
    <property type="entry name" value="MshD_Acetyltransferase"/>
</dbReference>
<dbReference type="PROSITE" id="PS51186">
    <property type="entry name" value="GNAT"/>
    <property type="match status" value="2"/>
</dbReference>
<dbReference type="InterPro" id="IPR016181">
    <property type="entry name" value="Acyl_CoA_acyltransferase"/>
</dbReference>
<dbReference type="EMBL" id="CAEZZD010000093">
    <property type="protein sequence ID" value="CAB4750578.1"/>
    <property type="molecule type" value="Genomic_DNA"/>
</dbReference>
<dbReference type="NCBIfam" id="TIGR03448">
    <property type="entry name" value="mycothiol_MshD"/>
    <property type="match status" value="1"/>
</dbReference>
<dbReference type="EMBL" id="CAFAAO010000017">
    <property type="protein sequence ID" value="CAB4810022.1"/>
    <property type="molecule type" value="Genomic_DNA"/>
</dbReference>
<feature type="domain" description="N-acetyltransferase" evidence="3">
    <location>
        <begin position="3"/>
        <end position="148"/>
    </location>
</feature>
<gene>
    <name evidence="6" type="ORF">UFOPK2648_00255</name>
    <name evidence="7" type="ORF">UFOPK2824_00677</name>
    <name evidence="8" type="ORF">UFOPK3037_01228</name>
    <name evidence="9" type="ORF">UFOPK3278_00145</name>
    <name evidence="4" type="ORF">UFOPK3406_00015</name>
    <name evidence="5" type="ORF">UFOPK3925_00270</name>
    <name evidence="10" type="ORF">UFOPK4097_00174</name>
</gene>
<dbReference type="PIRSF" id="PIRSF021524">
    <property type="entry name" value="MSH_acetyltransferase"/>
    <property type="match status" value="1"/>
</dbReference>
<dbReference type="Pfam" id="PF13508">
    <property type="entry name" value="Acetyltransf_7"/>
    <property type="match status" value="1"/>
</dbReference>
<dbReference type="GO" id="GO:0010125">
    <property type="term" value="P:mycothiol biosynthetic process"/>
    <property type="evidence" value="ECO:0007669"/>
    <property type="project" value="TreeGrafter"/>
</dbReference>
<dbReference type="EMBL" id="CAFBPK010000002">
    <property type="protein sequence ID" value="CAB5008550.1"/>
    <property type="molecule type" value="Genomic_DNA"/>
</dbReference>
<dbReference type="InterPro" id="IPR017813">
    <property type="entry name" value="Mycothiol_AcTrfase"/>
</dbReference>
<dbReference type="SUPFAM" id="SSF55729">
    <property type="entry name" value="Acyl-CoA N-acyltransferases (Nat)"/>
    <property type="match status" value="1"/>
</dbReference>
<keyword evidence="1" id="KW-0808">Transferase</keyword>
<dbReference type="PANTHER" id="PTHR43617">
    <property type="entry name" value="L-AMINO ACID N-ACETYLTRANSFERASE"/>
    <property type="match status" value="1"/>
</dbReference>
<feature type="domain" description="N-acetyltransferase" evidence="3">
    <location>
        <begin position="156"/>
        <end position="310"/>
    </location>
</feature>
<dbReference type="GO" id="GO:0008999">
    <property type="term" value="F:protein-N-terminal-alanine acetyltransferase activity"/>
    <property type="evidence" value="ECO:0007669"/>
    <property type="project" value="TreeGrafter"/>
</dbReference>
<evidence type="ECO:0000256" key="2">
    <source>
        <dbReference type="ARBA" id="ARBA00022737"/>
    </source>
</evidence>
<dbReference type="EMBL" id="CAESAI010000001">
    <property type="protein sequence ID" value="CAB4329275.1"/>
    <property type="molecule type" value="Genomic_DNA"/>
</dbReference>
<evidence type="ECO:0000256" key="1">
    <source>
        <dbReference type="ARBA" id="ARBA00022679"/>
    </source>
</evidence>
<evidence type="ECO:0000313" key="5">
    <source>
        <dbReference type="EMBL" id="CAB4331936.1"/>
    </source>
</evidence>
<dbReference type="PANTHER" id="PTHR43617:SF31">
    <property type="entry name" value="MYCOTHIOL ACETYLTRANSFERASE"/>
    <property type="match status" value="1"/>
</dbReference>
<reference evidence="4" key="1">
    <citation type="submission" date="2020-05" db="EMBL/GenBank/DDBJ databases">
        <authorList>
            <person name="Chiriac C."/>
            <person name="Salcher M."/>
            <person name="Ghai R."/>
            <person name="Kavagutti S V."/>
        </authorList>
    </citation>
    <scope>NUCLEOTIDE SEQUENCE</scope>
</reference>
<organism evidence="4">
    <name type="scientific">freshwater metagenome</name>
    <dbReference type="NCBI Taxonomy" id="449393"/>
    <lineage>
        <taxon>unclassified sequences</taxon>
        <taxon>metagenomes</taxon>
        <taxon>ecological metagenomes</taxon>
    </lineage>
</organism>
<evidence type="ECO:0000313" key="8">
    <source>
        <dbReference type="EMBL" id="CAB4810022.1"/>
    </source>
</evidence>
<name>A0A6J5YFF8_9ZZZZ</name>
<dbReference type="GO" id="GO:0035447">
    <property type="term" value="F:mycothiol synthase activity"/>
    <property type="evidence" value="ECO:0007669"/>
    <property type="project" value="TreeGrafter"/>
</dbReference>
<evidence type="ECO:0000313" key="10">
    <source>
        <dbReference type="EMBL" id="CAB5008550.1"/>
    </source>
</evidence>
<dbReference type="InterPro" id="IPR000182">
    <property type="entry name" value="GNAT_dom"/>
</dbReference>
<evidence type="ECO:0000313" key="9">
    <source>
        <dbReference type="EMBL" id="CAB4845936.1"/>
    </source>
</evidence>
<proteinExistence type="inferred from homology"/>
<evidence type="ECO:0000313" key="7">
    <source>
        <dbReference type="EMBL" id="CAB4750578.1"/>
    </source>
</evidence>
<dbReference type="HAMAP" id="MF_01698">
    <property type="entry name" value="MshD"/>
    <property type="match status" value="1"/>
</dbReference>
<keyword evidence="2" id="KW-0677">Repeat</keyword>
<dbReference type="EMBL" id="CAESAD010000001">
    <property type="protein sequence ID" value="CAB4331936.1"/>
    <property type="molecule type" value="Genomic_DNA"/>
</dbReference>
<evidence type="ECO:0000313" key="4">
    <source>
        <dbReference type="EMBL" id="CAB4329275.1"/>
    </source>
</evidence>
<sequence length="310" mass="33713">MSINISVLSHLSDAQTEEVTQLAFAAAAVDEMAPLSEHVLIHLHHGGDDADEHLIASNETGKIIGYLHLDQTDVVAGSVVEVVVHPDFRRNGVGRALVESAMAKSNDPRMRLWAHGELTSAYTLAAKLGFAKARELWQMRRSLFAPLPKASDSLEVSIRAFQLGHDESEWLALNSRVFADHPEQGRMSEQDLAIRMSEAWFDPAGFLIATRNVGGKETIVGYHWTKVHGGAGGHGHSEIGEIYVLGIAPEERGSGLAKLLSIRGLEHLRGLGLPAAMLYVDADNSAAIGLYESLGFAHWDTDVMFKRAQA</sequence>
<accession>A0A6J5YFF8</accession>
<dbReference type="EMBL" id="CAEZYC010000007">
    <property type="protein sequence ID" value="CAB4699764.1"/>
    <property type="molecule type" value="Genomic_DNA"/>
</dbReference>
<dbReference type="EMBL" id="CAFBIX010000002">
    <property type="protein sequence ID" value="CAB4845936.1"/>
    <property type="molecule type" value="Genomic_DNA"/>
</dbReference>
<dbReference type="Pfam" id="PF00583">
    <property type="entry name" value="Acetyltransf_1"/>
    <property type="match status" value="1"/>
</dbReference>